<proteinExistence type="predicted"/>
<evidence type="ECO:0000259" key="1">
    <source>
        <dbReference type="Pfam" id="PF17389"/>
    </source>
</evidence>
<dbReference type="PANTHER" id="PTHR34987">
    <property type="entry name" value="C, PUTATIVE (AFU_ORTHOLOGUE AFUA_3G02880)-RELATED"/>
    <property type="match status" value="1"/>
</dbReference>
<feature type="domain" description="Glycosyl hydrolase family 78 alpha-rhamnosidase N-terminal" evidence="2">
    <location>
        <begin position="32"/>
        <end position="174"/>
    </location>
</feature>
<dbReference type="GO" id="GO:0005975">
    <property type="term" value="P:carbohydrate metabolic process"/>
    <property type="evidence" value="ECO:0007669"/>
    <property type="project" value="InterPro"/>
</dbReference>
<name>A0A427XW88_9TREE</name>
<dbReference type="Pfam" id="PF21104">
    <property type="entry name" value="Glyco_hydro_78_N"/>
    <property type="match status" value="1"/>
</dbReference>
<dbReference type="InterPro" id="IPR008928">
    <property type="entry name" value="6-hairpin_glycosidase_sf"/>
</dbReference>
<dbReference type="InterPro" id="IPR035396">
    <property type="entry name" value="Bac_rhamnosid6H"/>
</dbReference>
<dbReference type="Proteomes" id="UP000279236">
    <property type="component" value="Unassembled WGS sequence"/>
</dbReference>
<dbReference type="GeneID" id="39591310"/>
<accession>A0A427XW88</accession>
<dbReference type="Pfam" id="PF17389">
    <property type="entry name" value="Bac_rhamnosid6H"/>
    <property type="match status" value="1"/>
</dbReference>
<sequence length="540" mass="58922">MDPFANFPPINQHLASKAAAATPSLVETNESPLALVSVEPDSSALGWRTEPIPATVGTVSAPPLLTEGGSVILDFGGHRTGYLSFDLVPYKHGLEPHDAPCRLHIVFGEIVTDVAESFEPYNAWLSKAWLPDEIMTVDFLPHRVQVPRRHAFRFVKITVLAASTRYGVRVENAVARGISSAPASPPPSLSFQAAGSELSEDVKARLRKIDEVAARTLKNCMLTVYEDGPRRDRRLWIGDVRLQALTAYTLKWDTELAKRCLYLFAACPLTEEGLLSACVYETPCSGGQSIVDYAHLYAAALRDYVVASGDIETGKELFPVALKQFQIGLQRVDPATGLYAAAEKEGDAAAEGDSGGELWHFIDWAEGLHKTCAEQGVLIFGLRALIDLAQTLQMQQPTVATPWAAAEPLALADVVDRLVAGARTHLYDADRGVFISGPDRQVSWASNAWAVLAGVPTSKEQGARALRTAYDDKQAVKGTTPYLHHYLVEALITAGEDVRARDHVLRYWGSMVDAGAETFFEAWDPERPRFSPYGDLHSNS</sequence>
<keyword evidence="4" id="KW-1185">Reference proteome</keyword>
<dbReference type="AlphaFoldDB" id="A0A427XW88"/>
<reference evidence="3 4" key="1">
    <citation type="submission" date="2018-11" db="EMBL/GenBank/DDBJ databases">
        <title>Genome sequence of Apiotrichum porosum DSM 27194.</title>
        <authorList>
            <person name="Aliyu H."/>
            <person name="Gorte O."/>
            <person name="Ochsenreither K."/>
        </authorList>
    </citation>
    <scope>NUCLEOTIDE SEQUENCE [LARGE SCALE GENOMIC DNA]</scope>
    <source>
        <strain evidence="3 4">DSM 27194</strain>
    </source>
</reference>
<organism evidence="3 4">
    <name type="scientific">Apiotrichum porosum</name>
    <dbReference type="NCBI Taxonomy" id="105984"/>
    <lineage>
        <taxon>Eukaryota</taxon>
        <taxon>Fungi</taxon>
        <taxon>Dikarya</taxon>
        <taxon>Basidiomycota</taxon>
        <taxon>Agaricomycotina</taxon>
        <taxon>Tremellomycetes</taxon>
        <taxon>Trichosporonales</taxon>
        <taxon>Trichosporonaceae</taxon>
        <taxon>Apiotrichum</taxon>
    </lineage>
</organism>
<comment type="caution">
    <text evidence="3">The sequence shown here is derived from an EMBL/GenBank/DDBJ whole genome shotgun (WGS) entry which is preliminary data.</text>
</comment>
<dbReference type="InterPro" id="IPR049164">
    <property type="entry name" value="Glyco_hydro_78_N"/>
</dbReference>
<evidence type="ECO:0000313" key="4">
    <source>
        <dbReference type="Proteomes" id="UP000279236"/>
    </source>
</evidence>
<dbReference type="InterPro" id="IPR012341">
    <property type="entry name" value="6hp_glycosidase-like_sf"/>
</dbReference>
<dbReference type="Gene3D" id="1.50.10.10">
    <property type="match status" value="1"/>
</dbReference>
<feature type="domain" description="Alpha-L-rhamnosidase six-hairpin glycosidase" evidence="1">
    <location>
        <begin position="205"/>
        <end position="525"/>
    </location>
</feature>
<dbReference type="GO" id="GO:0003824">
    <property type="term" value="F:catalytic activity"/>
    <property type="evidence" value="ECO:0007669"/>
    <property type="project" value="UniProtKB-ARBA"/>
</dbReference>
<dbReference type="OrthoDB" id="10036721at2759"/>
<dbReference type="EMBL" id="RSCE01000004">
    <property type="protein sequence ID" value="RSH83110.1"/>
    <property type="molecule type" value="Genomic_DNA"/>
</dbReference>
<dbReference type="RefSeq" id="XP_028477062.1">
    <property type="nucleotide sequence ID" value="XM_028622170.1"/>
</dbReference>
<dbReference type="SUPFAM" id="SSF48208">
    <property type="entry name" value="Six-hairpin glycosidases"/>
    <property type="match status" value="1"/>
</dbReference>
<dbReference type="PANTHER" id="PTHR34987:SF2">
    <property type="entry name" value="B, PUTATIVE (AFU_ORTHOLOGUE AFUA_7G05040)-RELATED"/>
    <property type="match status" value="1"/>
</dbReference>
<evidence type="ECO:0000313" key="3">
    <source>
        <dbReference type="EMBL" id="RSH83110.1"/>
    </source>
</evidence>
<protein>
    <submittedName>
        <fullName evidence="3">Uncharacterized protein</fullName>
    </submittedName>
</protein>
<gene>
    <name evidence="3" type="ORF">EHS24_006767</name>
</gene>
<evidence type="ECO:0000259" key="2">
    <source>
        <dbReference type="Pfam" id="PF21104"/>
    </source>
</evidence>